<dbReference type="STRING" id="1182541.W9YM95"/>
<feature type="compositionally biased region" description="Basic and acidic residues" evidence="1">
    <location>
        <begin position="17"/>
        <end position="26"/>
    </location>
</feature>
<feature type="region of interest" description="Disordered" evidence="1">
    <location>
        <begin position="1"/>
        <end position="31"/>
    </location>
</feature>
<dbReference type="GeneID" id="19156981"/>
<dbReference type="AlphaFoldDB" id="W9YM95"/>
<dbReference type="eggNOG" id="ENOG502RXZN">
    <property type="taxonomic scope" value="Eukaryota"/>
</dbReference>
<protein>
    <recommendedName>
        <fullName evidence="4">CSN8/PSMD8/EIF3K domain-containing protein</fullName>
    </recommendedName>
</protein>
<dbReference type="Proteomes" id="UP000019484">
    <property type="component" value="Unassembled WGS sequence"/>
</dbReference>
<gene>
    <name evidence="2" type="ORF">A1O1_02080</name>
</gene>
<name>W9YM95_9EURO</name>
<accession>W9YM95</accession>
<evidence type="ECO:0000256" key="1">
    <source>
        <dbReference type="SAM" id="MobiDB-lite"/>
    </source>
</evidence>
<sequence>MAQGPAYSGRKSSAPWDRLRPVKQDPLESMGFVSKGDNRLLDPKTQETFYNKIVARYMQFCTQHSKDLDSAFASLTLDEGRSTSADPARSPALPAPAASIERRPLPPQVSLQMGSPAFQARQPNEMSVPSPSAELSTILLALRKLREGLLATSATAPSPVFSQRVHVFNIRAAILARHPPGYHASLLHLLFVLHTPAHPLPTSELVEMTTYLILDTALRQDDLSEAYTLRYNSKVKFGYKSRAVDSILQAVVMGDWVTFWHVRQKVDGYVRGLLYWYIETQRKLALKAIGRAYYTCDVNWIIQSATGGDFSWDELVEAEDVGWVREGDRVIIRKPKSKSAK</sequence>
<comment type="caution">
    <text evidence="2">The sequence shown here is derived from an EMBL/GenBank/DDBJ whole genome shotgun (WGS) entry which is preliminary data.</text>
</comment>
<evidence type="ECO:0000313" key="3">
    <source>
        <dbReference type="Proteomes" id="UP000019484"/>
    </source>
</evidence>
<dbReference type="RefSeq" id="XP_007721182.1">
    <property type="nucleotide sequence ID" value="XM_007722992.1"/>
</dbReference>
<feature type="compositionally biased region" description="Low complexity" evidence="1">
    <location>
        <begin position="84"/>
        <end position="99"/>
    </location>
</feature>
<dbReference type="HOGENOM" id="CLU_055649_0_0_1"/>
<organism evidence="2 3">
    <name type="scientific">Capronia coronata CBS 617.96</name>
    <dbReference type="NCBI Taxonomy" id="1182541"/>
    <lineage>
        <taxon>Eukaryota</taxon>
        <taxon>Fungi</taxon>
        <taxon>Dikarya</taxon>
        <taxon>Ascomycota</taxon>
        <taxon>Pezizomycotina</taxon>
        <taxon>Eurotiomycetes</taxon>
        <taxon>Chaetothyriomycetidae</taxon>
        <taxon>Chaetothyriales</taxon>
        <taxon>Herpotrichiellaceae</taxon>
        <taxon>Capronia</taxon>
    </lineage>
</organism>
<feature type="region of interest" description="Disordered" evidence="1">
    <location>
        <begin position="81"/>
        <end position="103"/>
    </location>
</feature>
<proteinExistence type="predicted"/>
<dbReference type="PANTHER" id="PTHR39398">
    <property type="entry name" value="YALI0F14311P"/>
    <property type="match status" value="1"/>
</dbReference>
<dbReference type="PANTHER" id="PTHR39398:SF1">
    <property type="entry name" value="CSN8_PSMD8_EIF3K DOMAIN-CONTAINING PROTEIN"/>
    <property type="match status" value="1"/>
</dbReference>
<evidence type="ECO:0000313" key="2">
    <source>
        <dbReference type="EMBL" id="EXJ93688.1"/>
    </source>
</evidence>
<keyword evidence="3" id="KW-1185">Reference proteome</keyword>
<dbReference type="OrthoDB" id="2100128at2759"/>
<evidence type="ECO:0008006" key="4">
    <source>
        <dbReference type="Google" id="ProtNLM"/>
    </source>
</evidence>
<dbReference type="EMBL" id="AMWN01000002">
    <property type="protein sequence ID" value="EXJ93688.1"/>
    <property type="molecule type" value="Genomic_DNA"/>
</dbReference>
<reference evidence="2 3" key="1">
    <citation type="submission" date="2013-03" db="EMBL/GenBank/DDBJ databases">
        <title>The Genome Sequence of Capronia coronata CBS 617.96.</title>
        <authorList>
            <consortium name="The Broad Institute Genomics Platform"/>
            <person name="Cuomo C."/>
            <person name="de Hoog S."/>
            <person name="Gorbushina A."/>
            <person name="Walker B."/>
            <person name="Young S.K."/>
            <person name="Zeng Q."/>
            <person name="Gargeya S."/>
            <person name="Fitzgerald M."/>
            <person name="Haas B."/>
            <person name="Abouelleil A."/>
            <person name="Allen A.W."/>
            <person name="Alvarado L."/>
            <person name="Arachchi H.M."/>
            <person name="Berlin A.M."/>
            <person name="Chapman S.B."/>
            <person name="Gainer-Dewar J."/>
            <person name="Goldberg J."/>
            <person name="Griggs A."/>
            <person name="Gujja S."/>
            <person name="Hansen M."/>
            <person name="Howarth C."/>
            <person name="Imamovic A."/>
            <person name="Ireland A."/>
            <person name="Larimer J."/>
            <person name="McCowan C."/>
            <person name="Murphy C."/>
            <person name="Pearson M."/>
            <person name="Poon T.W."/>
            <person name="Priest M."/>
            <person name="Roberts A."/>
            <person name="Saif S."/>
            <person name="Shea T."/>
            <person name="Sisk P."/>
            <person name="Sykes S."/>
            <person name="Wortman J."/>
            <person name="Nusbaum C."/>
            <person name="Birren B."/>
        </authorList>
    </citation>
    <scope>NUCLEOTIDE SEQUENCE [LARGE SCALE GENOMIC DNA]</scope>
    <source>
        <strain evidence="2 3">CBS 617.96</strain>
    </source>
</reference>